<evidence type="ECO:0000256" key="4">
    <source>
        <dbReference type="ARBA" id="ARBA00022833"/>
    </source>
</evidence>
<dbReference type="GO" id="GO:0008270">
    <property type="term" value="F:zinc ion binding"/>
    <property type="evidence" value="ECO:0007669"/>
    <property type="project" value="UniProtKB-KW"/>
</dbReference>
<keyword evidence="5" id="KW-0539">Nucleus</keyword>
<dbReference type="GO" id="GO:0005634">
    <property type="term" value="C:nucleus"/>
    <property type="evidence" value="ECO:0007669"/>
    <property type="project" value="UniProtKB-SubCell"/>
</dbReference>
<organism evidence="6 7">
    <name type="scientific">Austropuccinia psidii MF-1</name>
    <dbReference type="NCBI Taxonomy" id="1389203"/>
    <lineage>
        <taxon>Eukaryota</taxon>
        <taxon>Fungi</taxon>
        <taxon>Dikarya</taxon>
        <taxon>Basidiomycota</taxon>
        <taxon>Pucciniomycotina</taxon>
        <taxon>Pucciniomycetes</taxon>
        <taxon>Pucciniales</taxon>
        <taxon>Sphaerophragmiaceae</taxon>
        <taxon>Austropuccinia</taxon>
    </lineage>
</organism>
<keyword evidence="2" id="KW-0479">Metal-binding</keyword>
<accession>A0A9Q3BPV0</accession>
<gene>
    <name evidence="6" type="ORF">O181_009771</name>
</gene>
<name>A0A9Q3BPV0_9BASI</name>
<dbReference type="InterPro" id="IPR052035">
    <property type="entry name" value="ZnF_BED_domain_contain"/>
</dbReference>
<evidence type="ECO:0000313" key="6">
    <source>
        <dbReference type="EMBL" id="MBW0470056.1"/>
    </source>
</evidence>
<evidence type="ECO:0000256" key="1">
    <source>
        <dbReference type="ARBA" id="ARBA00004123"/>
    </source>
</evidence>
<dbReference type="SUPFAM" id="SSF53098">
    <property type="entry name" value="Ribonuclease H-like"/>
    <property type="match status" value="1"/>
</dbReference>
<dbReference type="OrthoDB" id="3252425at2759"/>
<comment type="caution">
    <text evidence="6">The sequence shown here is derived from an EMBL/GenBank/DDBJ whole genome shotgun (WGS) entry which is preliminary data.</text>
</comment>
<evidence type="ECO:0008006" key="8">
    <source>
        <dbReference type="Google" id="ProtNLM"/>
    </source>
</evidence>
<reference evidence="6" key="1">
    <citation type="submission" date="2021-03" db="EMBL/GenBank/DDBJ databases">
        <title>Draft genome sequence of rust myrtle Austropuccinia psidii MF-1, a brazilian biotype.</title>
        <authorList>
            <person name="Quecine M.C."/>
            <person name="Pachon D.M.R."/>
            <person name="Bonatelli M.L."/>
            <person name="Correr F.H."/>
            <person name="Franceschini L.M."/>
            <person name="Leite T.F."/>
            <person name="Margarido G.R.A."/>
            <person name="Almeida C.A."/>
            <person name="Ferrarezi J.A."/>
            <person name="Labate C.A."/>
        </authorList>
    </citation>
    <scope>NUCLEOTIDE SEQUENCE</scope>
    <source>
        <strain evidence="6">MF-1</strain>
    </source>
</reference>
<evidence type="ECO:0000256" key="3">
    <source>
        <dbReference type="ARBA" id="ARBA00022771"/>
    </source>
</evidence>
<dbReference type="InterPro" id="IPR012337">
    <property type="entry name" value="RNaseH-like_sf"/>
</dbReference>
<evidence type="ECO:0000256" key="5">
    <source>
        <dbReference type="ARBA" id="ARBA00023242"/>
    </source>
</evidence>
<dbReference type="AlphaFoldDB" id="A0A9Q3BPV0"/>
<dbReference type="PANTHER" id="PTHR46481">
    <property type="entry name" value="ZINC FINGER BED DOMAIN-CONTAINING PROTEIN 4"/>
    <property type="match status" value="1"/>
</dbReference>
<dbReference type="Proteomes" id="UP000765509">
    <property type="component" value="Unassembled WGS sequence"/>
</dbReference>
<sequence length="377" mass="41938">MAVTGHFLDQDFNLSSILLGLLEIEEDCITSITTDNASSNSSMVNEIASTAPTFNASTHVIGCMAHVLHLAAQDGLKALSEGVAPTTCKQEQHPVPMSIVNIINTPDGSSLRYDSIISHVARLASYLRQSPQCREKSVATVKLNYNGPKPTNANTLLCHVRTRWNSTYEMLERALCLREAYNQYCSPENMESFRLSPIEWEKVEVMACQQYDVAPIEAAALAMTSKLKKYLTLLLHKTPVICASILDPRCKMKFFTAHNTTLAQFGTSANALAKVFEDKAQKQCTSVNNPPPEPEHDGQSGLFDKMYSAKSLEGGTVESEIQWFWQNPPNPNLLIYFYFGSPVVAFSHIFLSWLANIFQFQLPVPPLSRFSLVGEKY</sequence>
<evidence type="ECO:0000256" key="2">
    <source>
        <dbReference type="ARBA" id="ARBA00022723"/>
    </source>
</evidence>
<proteinExistence type="predicted"/>
<keyword evidence="4" id="KW-0862">Zinc</keyword>
<comment type="subcellular location">
    <subcellularLocation>
        <location evidence="1">Nucleus</location>
    </subcellularLocation>
</comment>
<keyword evidence="7" id="KW-1185">Reference proteome</keyword>
<protein>
    <recommendedName>
        <fullName evidence="8">HAT C-terminal dimerisation domain-containing protein</fullName>
    </recommendedName>
</protein>
<dbReference type="PANTHER" id="PTHR46481:SF10">
    <property type="entry name" value="ZINC FINGER BED DOMAIN-CONTAINING PROTEIN 39"/>
    <property type="match status" value="1"/>
</dbReference>
<evidence type="ECO:0000313" key="7">
    <source>
        <dbReference type="Proteomes" id="UP000765509"/>
    </source>
</evidence>
<dbReference type="EMBL" id="AVOT02002348">
    <property type="protein sequence ID" value="MBW0470056.1"/>
    <property type="molecule type" value="Genomic_DNA"/>
</dbReference>
<keyword evidence="3" id="KW-0863">Zinc-finger</keyword>